<dbReference type="InterPro" id="IPR052709">
    <property type="entry name" value="Transposase-MT_Hybrid"/>
</dbReference>
<gene>
    <name evidence="1" type="ORF">WR25_13748</name>
</gene>
<proteinExistence type="predicted"/>
<dbReference type="GO" id="GO:0003676">
    <property type="term" value="F:nucleic acid binding"/>
    <property type="evidence" value="ECO:0007669"/>
    <property type="project" value="InterPro"/>
</dbReference>
<dbReference type="OrthoDB" id="5862706at2759"/>
<sequence length="120" mass="13884">MNICQSLLLHPNCKEFFEDLVTEDDSWVLYDNATQHAVWIPRGDEPPAVPKPDHHSHSYHLFHPLKLFLASKSFAKYEDPKLALSDFFDSQLPEFWAKGISDLPIRWTTVVDNLGDYIVD</sequence>
<dbReference type="InterPro" id="IPR036397">
    <property type="entry name" value="RNaseH_sf"/>
</dbReference>
<name>A0A2A2JE06_9BILA</name>
<dbReference type="PANTHER" id="PTHR46060:SF3">
    <property type="entry name" value="PROTEIN GVQW3"/>
    <property type="match status" value="1"/>
</dbReference>
<dbReference type="STRING" id="2018661.A0A2A2JE06"/>
<dbReference type="AlphaFoldDB" id="A0A2A2JE06"/>
<organism evidence="1 2">
    <name type="scientific">Diploscapter pachys</name>
    <dbReference type="NCBI Taxonomy" id="2018661"/>
    <lineage>
        <taxon>Eukaryota</taxon>
        <taxon>Metazoa</taxon>
        <taxon>Ecdysozoa</taxon>
        <taxon>Nematoda</taxon>
        <taxon>Chromadorea</taxon>
        <taxon>Rhabditida</taxon>
        <taxon>Rhabditina</taxon>
        <taxon>Rhabditomorpha</taxon>
        <taxon>Rhabditoidea</taxon>
        <taxon>Rhabditidae</taxon>
        <taxon>Diploscapter</taxon>
    </lineage>
</organism>
<accession>A0A2A2JE06</accession>
<dbReference type="Proteomes" id="UP000218231">
    <property type="component" value="Unassembled WGS sequence"/>
</dbReference>
<evidence type="ECO:0000313" key="1">
    <source>
        <dbReference type="EMBL" id="PAV59854.1"/>
    </source>
</evidence>
<reference evidence="1 2" key="1">
    <citation type="journal article" date="2017" name="Curr. Biol.">
        <title>Genome architecture and evolution of a unichromosomal asexual nematode.</title>
        <authorList>
            <person name="Fradin H."/>
            <person name="Zegar C."/>
            <person name="Gutwein M."/>
            <person name="Lucas J."/>
            <person name="Kovtun M."/>
            <person name="Corcoran D."/>
            <person name="Baugh L.R."/>
            <person name="Kiontke K."/>
            <person name="Gunsalus K."/>
            <person name="Fitch D.H."/>
            <person name="Piano F."/>
        </authorList>
    </citation>
    <scope>NUCLEOTIDE SEQUENCE [LARGE SCALE GENOMIC DNA]</scope>
    <source>
        <strain evidence="1">PF1309</strain>
    </source>
</reference>
<dbReference type="Gene3D" id="3.30.420.10">
    <property type="entry name" value="Ribonuclease H-like superfamily/Ribonuclease H"/>
    <property type="match status" value="2"/>
</dbReference>
<keyword evidence="2" id="KW-1185">Reference proteome</keyword>
<dbReference type="PANTHER" id="PTHR46060">
    <property type="entry name" value="MARINER MOS1 TRANSPOSASE-LIKE PROTEIN"/>
    <property type="match status" value="1"/>
</dbReference>
<evidence type="ECO:0000313" key="2">
    <source>
        <dbReference type="Proteomes" id="UP000218231"/>
    </source>
</evidence>
<comment type="caution">
    <text evidence="1">The sequence shown here is derived from an EMBL/GenBank/DDBJ whole genome shotgun (WGS) entry which is preliminary data.</text>
</comment>
<dbReference type="EMBL" id="LIAE01010496">
    <property type="protein sequence ID" value="PAV59854.1"/>
    <property type="molecule type" value="Genomic_DNA"/>
</dbReference>
<protein>
    <submittedName>
        <fullName evidence="1">Uncharacterized protein</fullName>
    </submittedName>
</protein>